<evidence type="ECO:0000313" key="4">
    <source>
        <dbReference type="Proteomes" id="UP000253226"/>
    </source>
</evidence>
<feature type="transmembrane region" description="Helical" evidence="1">
    <location>
        <begin position="66"/>
        <end position="85"/>
    </location>
</feature>
<organism evidence="3 4">
    <name type="scientific">Thalassospira profundimaris</name>
    <dbReference type="NCBI Taxonomy" id="502049"/>
    <lineage>
        <taxon>Bacteria</taxon>
        <taxon>Pseudomonadati</taxon>
        <taxon>Pseudomonadota</taxon>
        <taxon>Alphaproteobacteria</taxon>
        <taxon>Rhodospirillales</taxon>
        <taxon>Thalassospiraceae</taxon>
        <taxon>Thalassospira</taxon>
    </lineage>
</organism>
<dbReference type="EMBL" id="JPWF01000008">
    <property type="protein sequence ID" value="RCK36307.1"/>
    <property type="molecule type" value="Genomic_DNA"/>
</dbReference>
<name>A0A367W4J5_9PROT</name>
<dbReference type="Pfam" id="PF21741">
    <property type="entry name" value="DUF6867"/>
    <property type="match status" value="1"/>
</dbReference>
<feature type="domain" description="DUF6867" evidence="2">
    <location>
        <begin position="8"/>
        <end position="112"/>
    </location>
</feature>
<accession>A0A367W4J5</accession>
<reference evidence="3 4" key="1">
    <citation type="submission" date="2014-07" db="EMBL/GenBank/DDBJ databases">
        <title>Draft genome sequence of Thalassospira profundimaris 35.</title>
        <authorList>
            <person name="Lai Q."/>
            <person name="Shao Z."/>
        </authorList>
    </citation>
    <scope>NUCLEOTIDE SEQUENCE [LARGE SCALE GENOMIC DNA]</scope>
    <source>
        <strain evidence="3 4">35</strain>
    </source>
</reference>
<sequence>MESITGTSIGVTIGITIILMGFCSFMTGQAIANTWRPSYQLVPYGLLLGLVDRFLVYALFKGELLSLTGYIFDTVILFAILFAAFRLTQVNKMLSQYPWLYERVGPFAFRAREGADVR</sequence>
<dbReference type="AlphaFoldDB" id="A0A367W4J5"/>
<dbReference type="InterPro" id="IPR049201">
    <property type="entry name" value="DUF6867"/>
</dbReference>
<keyword evidence="1" id="KW-0812">Transmembrane</keyword>
<evidence type="ECO:0000256" key="1">
    <source>
        <dbReference type="SAM" id="Phobius"/>
    </source>
</evidence>
<dbReference type="OrthoDB" id="9806174at2"/>
<evidence type="ECO:0000313" key="3">
    <source>
        <dbReference type="EMBL" id="RCK36307.1"/>
    </source>
</evidence>
<dbReference type="RefSeq" id="WP_114102828.1">
    <property type="nucleotide sequence ID" value="NZ_JPWF01000008.1"/>
</dbReference>
<feature type="transmembrane region" description="Helical" evidence="1">
    <location>
        <begin position="39"/>
        <end position="60"/>
    </location>
</feature>
<keyword evidence="1" id="KW-0472">Membrane</keyword>
<comment type="caution">
    <text evidence="3">The sequence shown here is derived from an EMBL/GenBank/DDBJ whole genome shotgun (WGS) entry which is preliminary data.</text>
</comment>
<proteinExistence type="predicted"/>
<evidence type="ECO:0000259" key="2">
    <source>
        <dbReference type="Pfam" id="PF21741"/>
    </source>
</evidence>
<keyword evidence="1" id="KW-1133">Transmembrane helix</keyword>
<dbReference type="Proteomes" id="UP000253226">
    <property type="component" value="Unassembled WGS sequence"/>
</dbReference>
<gene>
    <name evidence="3" type="ORF">TH19_13630</name>
</gene>
<feature type="transmembrane region" description="Helical" evidence="1">
    <location>
        <begin position="6"/>
        <end position="27"/>
    </location>
</feature>
<protein>
    <submittedName>
        <fullName evidence="3">Membrane protein</fullName>
    </submittedName>
</protein>